<protein>
    <recommendedName>
        <fullName evidence="3">Carboxymuconolactone decarboxylase family protein</fullName>
    </recommendedName>
</protein>
<comment type="caution">
    <text evidence="1">The sequence shown here is derived from an EMBL/GenBank/DDBJ whole genome shotgun (WGS) entry which is preliminary data.</text>
</comment>
<dbReference type="AlphaFoldDB" id="A0A1A0MBN9"/>
<evidence type="ECO:0000313" key="2">
    <source>
        <dbReference type="Proteomes" id="UP000093962"/>
    </source>
</evidence>
<sequence>MAAIIRSVEDLLTALIALSPPADRRLNAAMRQTCAETLSLAPLPYEEVYGPVSDTEPLVAEFAEQFSTDVSVISEAQREQLTTALGSKSFRIVALMFIADFVPRVRAGFAALGLPPVADPDGWDHATDPVDLLLNRFASSVGARRELDPVMTEVVRLRGAAAHNCRLCKSLREGTALDAGGNESLYSEIELYESSELLDERQKAALRYVDALVWTPSRIPADAAAGVRAHFSDAEATEITLDVMRNGINKIAVALGGDAPRVSEGTERYLLGVDGQPVFS</sequence>
<reference evidence="1 2" key="1">
    <citation type="submission" date="2016-06" db="EMBL/GenBank/DDBJ databases">
        <authorList>
            <person name="Kjaerup R.B."/>
            <person name="Dalgaard T.S."/>
            <person name="Juul-Madsen H.R."/>
        </authorList>
    </citation>
    <scope>NUCLEOTIDE SEQUENCE [LARGE SCALE GENOMIC DNA]</scope>
    <source>
        <strain evidence="1 2">1199456.5</strain>
    </source>
</reference>
<dbReference type="InterPro" id="IPR029032">
    <property type="entry name" value="AhpD-like"/>
</dbReference>
<organism evidence="1 2">
    <name type="scientific">Mycolicibacterium mucogenicum</name>
    <name type="common">Mycobacterium mucogenicum</name>
    <dbReference type="NCBI Taxonomy" id="56689"/>
    <lineage>
        <taxon>Bacteria</taxon>
        <taxon>Bacillati</taxon>
        <taxon>Actinomycetota</taxon>
        <taxon>Actinomycetes</taxon>
        <taxon>Mycobacteriales</taxon>
        <taxon>Mycobacteriaceae</taxon>
        <taxon>Mycolicibacterium</taxon>
    </lineage>
</organism>
<dbReference type="Gene3D" id="1.20.1290.10">
    <property type="entry name" value="AhpD-like"/>
    <property type="match status" value="1"/>
</dbReference>
<gene>
    <name evidence="1" type="ORF">A5642_27725</name>
</gene>
<dbReference type="OrthoDB" id="4686467at2"/>
<dbReference type="SUPFAM" id="SSF69118">
    <property type="entry name" value="AhpD-like"/>
    <property type="match status" value="1"/>
</dbReference>
<name>A0A1A0MBN9_MYCMU</name>
<evidence type="ECO:0000313" key="1">
    <source>
        <dbReference type="EMBL" id="OBA82228.1"/>
    </source>
</evidence>
<dbReference type="RefSeq" id="WP_064860219.1">
    <property type="nucleotide sequence ID" value="NZ_LZSF01000226.1"/>
</dbReference>
<proteinExistence type="predicted"/>
<dbReference type="EMBL" id="LZSF01000226">
    <property type="protein sequence ID" value="OBA82228.1"/>
    <property type="molecule type" value="Genomic_DNA"/>
</dbReference>
<dbReference type="Proteomes" id="UP000093962">
    <property type="component" value="Unassembled WGS sequence"/>
</dbReference>
<evidence type="ECO:0008006" key="3">
    <source>
        <dbReference type="Google" id="ProtNLM"/>
    </source>
</evidence>
<accession>A0A1A0MBN9</accession>